<keyword evidence="1" id="KW-1133">Transmembrane helix</keyword>
<evidence type="ECO:0000313" key="3">
    <source>
        <dbReference type="Proteomes" id="UP001054252"/>
    </source>
</evidence>
<keyword evidence="3" id="KW-1185">Reference proteome</keyword>
<evidence type="ECO:0000313" key="2">
    <source>
        <dbReference type="EMBL" id="GKU90214.1"/>
    </source>
</evidence>
<name>A0AAV5HW80_9ROSI</name>
<reference evidence="2 3" key="1">
    <citation type="journal article" date="2021" name="Commun. Biol.">
        <title>The genome of Shorea leprosula (Dipterocarpaceae) highlights the ecological relevance of drought in aseasonal tropical rainforests.</title>
        <authorList>
            <person name="Ng K.K.S."/>
            <person name="Kobayashi M.J."/>
            <person name="Fawcett J.A."/>
            <person name="Hatakeyama M."/>
            <person name="Paape T."/>
            <person name="Ng C.H."/>
            <person name="Ang C.C."/>
            <person name="Tnah L.H."/>
            <person name="Lee C.T."/>
            <person name="Nishiyama T."/>
            <person name="Sese J."/>
            <person name="O'Brien M.J."/>
            <person name="Copetti D."/>
            <person name="Mohd Noor M.I."/>
            <person name="Ong R.C."/>
            <person name="Putra M."/>
            <person name="Sireger I.Z."/>
            <person name="Indrioko S."/>
            <person name="Kosugi Y."/>
            <person name="Izuno A."/>
            <person name="Isagi Y."/>
            <person name="Lee S.L."/>
            <person name="Shimizu K.K."/>
        </authorList>
    </citation>
    <scope>NUCLEOTIDE SEQUENCE [LARGE SCALE GENOMIC DNA]</scope>
    <source>
        <strain evidence="2">214</strain>
    </source>
</reference>
<keyword evidence="1" id="KW-0812">Transmembrane</keyword>
<proteinExistence type="predicted"/>
<accession>A0AAV5HW80</accession>
<dbReference type="EMBL" id="BPVZ01000004">
    <property type="protein sequence ID" value="GKU90214.1"/>
    <property type="molecule type" value="Genomic_DNA"/>
</dbReference>
<keyword evidence="1" id="KW-0472">Membrane</keyword>
<organism evidence="2 3">
    <name type="scientific">Rubroshorea leprosula</name>
    <dbReference type="NCBI Taxonomy" id="152421"/>
    <lineage>
        <taxon>Eukaryota</taxon>
        <taxon>Viridiplantae</taxon>
        <taxon>Streptophyta</taxon>
        <taxon>Embryophyta</taxon>
        <taxon>Tracheophyta</taxon>
        <taxon>Spermatophyta</taxon>
        <taxon>Magnoliopsida</taxon>
        <taxon>eudicotyledons</taxon>
        <taxon>Gunneridae</taxon>
        <taxon>Pentapetalae</taxon>
        <taxon>rosids</taxon>
        <taxon>malvids</taxon>
        <taxon>Malvales</taxon>
        <taxon>Dipterocarpaceae</taxon>
        <taxon>Rubroshorea</taxon>
    </lineage>
</organism>
<evidence type="ECO:0000256" key="1">
    <source>
        <dbReference type="SAM" id="Phobius"/>
    </source>
</evidence>
<dbReference type="PANTHER" id="PTHR33782:SF5">
    <property type="entry name" value="MEDIATOR OF RNA POLYMERASE II TRANSCRIPTION SUBUNIT"/>
    <property type="match status" value="1"/>
</dbReference>
<dbReference type="Proteomes" id="UP001054252">
    <property type="component" value="Unassembled WGS sequence"/>
</dbReference>
<dbReference type="PANTHER" id="PTHR33782">
    <property type="entry name" value="OS01G0121600 PROTEIN"/>
    <property type="match status" value="1"/>
</dbReference>
<comment type="caution">
    <text evidence="2">The sequence shown here is derived from an EMBL/GenBank/DDBJ whole genome shotgun (WGS) entry which is preliminary data.</text>
</comment>
<sequence>MNSSSLLCSLPLSPRLSSGNLQRRPGNRYGGYGGGVSRISVSKRDAYNHNYDGKLVDENMIVLRKRIQEMKVAERNEEAPLHWMEWEKRYYAQYDSDICEIVGLLQSKLMETRPALALAMAVVILLSVPTSTVVILSHFISFFPGL</sequence>
<gene>
    <name evidence="2" type="ORF">SLEP1_g4234</name>
</gene>
<dbReference type="AlphaFoldDB" id="A0AAV5HW80"/>
<protein>
    <submittedName>
        <fullName evidence="2">Uncharacterized protein</fullName>
    </submittedName>
</protein>
<feature type="transmembrane region" description="Helical" evidence="1">
    <location>
        <begin position="115"/>
        <end position="140"/>
    </location>
</feature>